<dbReference type="EMBL" id="CM029039">
    <property type="protein sequence ID" value="KAG2642649.1"/>
    <property type="molecule type" value="Genomic_DNA"/>
</dbReference>
<reference evidence="1" key="1">
    <citation type="submission" date="2020-05" db="EMBL/GenBank/DDBJ databases">
        <title>WGS assembly of Panicum virgatum.</title>
        <authorList>
            <person name="Lovell J.T."/>
            <person name="Jenkins J."/>
            <person name="Shu S."/>
            <person name="Juenger T.E."/>
            <person name="Schmutz J."/>
        </authorList>
    </citation>
    <scope>NUCLEOTIDE SEQUENCE</scope>
    <source>
        <strain evidence="1">AP13</strain>
    </source>
</reference>
<dbReference type="AlphaFoldDB" id="A0A8T0WHN6"/>
<name>A0A8T0WHN6_PANVG</name>
<comment type="caution">
    <text evidence="1">The sequence shown here is derived from an EMBL/GenBank/DDBJ whole genome shotgun (WGS) entry which is preliminary data.</text>
</comment>
<protein>
    <submittedName>
        <fullName evidence="1">Uncharacterized protein</fullName>
    </submittedName>
</protein>
<proteinExistence type="predicted"/>
<gene>
    <name evidence="1" type="ORF">PVAP13_2KG188991</name>
</gene>
<keyword evidence="2" id="KW-1185">Reference proteome</keyword>
<organism evidence="1 2">
    <name type="scientific">Panicum virgatum</name>
    <name type="common">Blackwell switchgrass</name>
    <dbReference type="NCBI Taxonomy" id="38727"/>
    <lineage>
        <taxon>Eukaryota</taxon>
        <taxon>Viridiplantae</taxon>
        <taxon>Streptophyta</taxon>
        <taxon>Embryophyta</taxon>
        <taxon>Tracheophyta</taxon>
        <taxon>Spermatophyta</taxon>
        <taxon>Magnoliopsida</taxon>
        <taxon>Liliopsida</taxon>
        <taxon>Poales</taxon>
        <taxon>Poaceae</taxon>
        <taxon>PACMAD clade</taxon>
        <taxon>Panicoideae</taxon>
        <taxon>Panicodae</taxon>
        <taxon>Paniceae</taxon>
        <taxon>Panicinae</taxon>
        <taxon>Panicum</taxon>
        <taxon>Panicum sect. Hiantes</taxon>
    </lineage>
</organism>
<evidence type="ECO:0000313" key="1">
    <source>
        <dbReference type="EMBL" id="KAG2642649.1"/>
    </source>
</evidence>
<dbReference type="Proteomes" id="UP000823388">
    <property type="component" value="Chromosome 2K"/>
</dbReference>
<accession>A0A8T0WHN6</accession>
<evidence type="ECO:0000313" key="2">
    <source>
        <dbReference type="Proteomes" id="UP000823388"/>
    </source>
</evidence>
<sequence length="104" mass="12324">MQALSPMLYSTIQRGWTFACEGLSAEFYRYKSQPSLSILTKSTQTPSAPCSAFYPSHKILAISLDMRAERKRKVRRGRFIRVRECRSRFYIIRWCLVRLLCWHD</sequence>